<evidence type="ECO:0000313" key="7">
    <source>
        <dbReference type="Proteomes" id="UP000295645"/>
    </source>
</evidence>
<dbReference type="PROSITE" id="PS00041">
    <property type="entry name" value="HTH_ARAC_FAMILY_1"/>
    <property type="match status" value="1"/>
</dbReference>
<feature type="domain" description="HTH araC/xylS-type" evidence="5">
    <location>
        <begin position="280"/>
        <end position="385"/>
    </location>
</feature>
<dbReference type="SMART" id="SM00342">
    <property type="entry name" value="HTH_ARAC"/>
    <property type="match status" value="1"/>
</dbReference>
<accession>A0A4R3YQB9</accession>
<dbReference type="OrthoDB" id="9816011at2"/>
<organism evidence="6 7">
    <name type="scientific">Luteibacter rhizovicinus</name>
    <dbReference type="NCBI Taxonomy" id="242606"/>
    <lineage>
        <taxon>Bacteria</taxon>
        <taxon>Pseudomonadati</taxon>
        <taxon>Pseudomonadota</taxon>
        <taxon>Gammaproteobacteria</taxon>
        <taxon>Lysobacterales</taxon>
        <taxon>Rhodanobacteraceae</taxon>
        <taxon>Luteibacter</taxon>
    </lineage>
</organism>
<evidence type="ECO:0000256" key="2">
    <source>
        <dbReference type="ARBA" id="ARBA00023125"/>
    </source>
</evidence>
<dbReference type="PANTHER" id="PTHR43280:SF29">
    <property type="entry name" value="ARAC-FAMILY TRANSCRIPTIONAL REGULATOR"/>
    <property type="match status" value="1"/>
</dbReference>
<keyword evidence="4" id="KW-0472">Membrane</keyword>
<evidence type="ECO:0000256" key="3">
    <source>
        <dbReference type="ARBA" id="ARBA00023163"/>
    </source>
</evidence>
<feature type="transmembrane region" description="Helical" evidence="4">
    <location>
        <begin position="36"/>
        <end position="59"/>
    </location>
</feature>
<evidence type="ECO:0000259" key="5">
    <source>
        <dbReference type="PROSITE" id="PS01124"/>
    </source>
</evidence>
<keyword evidence="7" id="KW-1185">Reference proteome</keyword>
<dbReference type="InterPro" id="IPR020449">
    <property type="entry name" value="Tscrpt_reg_AraC-type_HTH"/>
</dbReference>
<name>A0A4R3YQB9_9GAMM</name>
<dbReference type="RefSeq" id="WP_132145171.1">
    <property type="nucleotide sequence ID" value="NZ_SMCS01000005.1"/>
</dbReference>
<evidence type="ECO:0000256" key="1">
    <source>
        <dbReference type="ARBA" id="ARBA00023015"/>
    </source>
</evidence>
<keyword evidence="4" id="KW-1133">Transmembrane helix</keyword>
<dbReference type="EMBL" id="SMCS01000005">
    <property type="protein sequence ID" value="TCV93404.1"/>
    <property type="molecule type" value="Genomic_DNA"/>
</dbReference>
<dbReference type="InterPro" id="IPR009057">
    <property type="entry name" value="Homeodomain-like_sf"/>
</dbReference>
<reference evidence="6 7" key="1">
    <citation type="submission" date="2019-03" db="EMBL/GenBank/DDBJ databases">
        <title>Above-ground endophytic microbial communities from plants in different locations in the United States.</title>
        <authorList>
            <person name="Frank C."/>
        </authorList>
    </citation>
    <scope>NUCLEOTIDE SEQUENCE [LARGE SCALE GENOMIC DNA]</scope>
    <source>
        <strain evidence="6 7">LP_13_YM</strain>
    </source>
</reference>
<feature type="transmembrane region" description="Helical" evidence="4">
    <location>
        <begin position="71"/>
        <end position="90"/>
    </location>
</feature>
<keyword evidence="3" id="KW-0804">Transcription</keyword>
<feature type="transmembrane region" description="Helical" evidence="4">
    <location>
        <begin position="6"/>
        <end position="29"/>
    </location>
</feature>
<feature type="transmembrane region" description="Helical" evidence="4">
    <location>
        <begin position="192"/>
        <end position="209"/>
    </location>
</feature>
<evidence type="ECO:0000313" key="6">
    <source>
        <dbReference type="EMBL" id="TCV93404.1"/>
    </source>
</evidence>
<gene>
    <name evidence="6" type="ORF">EC912_105265</name>
</gene>
<comment type="caution">
    <text evidence="6">The sequence shown here is derived from an EMBL/GenBank/DDBJ whole genome shotgun (WGS) entry which is preliminary data.</text>
</comment>
<keyword evidence="4" id="KW-0812">Transmembrane</keyword>
<sequence>MSTDAQINIVLQAVLGAHLLFVAVWLVAIPRSPRSAAVLLAAFLLGAAGCELVDILQLLGILREQTWLVGVYLPWMYALPPLLYLYTYTLTSAARSPESRQLRWLALGPLAGLLCTVPYLAMEAAQQTAVLDVGYLHIGSSAASMRVPLQLAILAYPLYAAGYLLASFLRLRRHMRVVEGFFSNIEDKTLSWLRWVLLLLCVALAASVVDTFSEPLLGYHLIGDTAANLIEALWVYPLTFLALAQPPIFADEGERASAQEASIPSPPKYARSALTGVDLVRIAAKLQQAMHDARLYRDASLTLRSLSDLTGVPQNYISQTLNIHLGCSFFDYINRWRIEDACAQLADGERSILTISEDVGFQSRSTFNAAFKKIVGQTPSIYRQRASAPEPYQSEA</sequence>
<dbReference type="Gene3D" id="1.10.10.60">
    <property type="entry name" value="Homeodomain-like"/>
    <property type="match status" value="2"/>
</dbReference>
<dbReference type="PANTHER" id="PTHR43280">
    <property type="entry name" value="ARAC-FAMILY TRANSCRIPTIONAL REGULATOR"/>
    <property type="match status" value="1"/>
</dbReference>
<keyword evidence="1" id="KW-0805">Transcription regulation</keyword>
<dbReference type="SUPFAM" id="SSF46689">
    <property type="entry name" value="Homeodomain-like"/>
    <property type="match status" value="1"/>
</dbReference>
<protein>
    <submittedName>
        <fullName evidence="6">AraC-like DNA-binding protein</fullName>
    </submittedName>
</protein>
<dbReference type="Pfam" id="PF12833">
    <property type="entry name" value="HTH_18"/>
    <property type="match status" value="1"/>
</dbReference>
<dbReference type="PROSITE" id="PS01124">
    <property type="entry name" value="HTH_ARAC_FAMILY_2"/>
    <property type="match status" value="1"/>
</dbReference>
<feature type="transmembrane region" description="Helical" evidence="4">
    <location>
        <begin position="149"/>
        <end position="171"/>
    </location>
</feature>
<dbReference type="InterPro" id="IPR018062">
    <property type="entry name" value="HTH_AraC-typ_CS"/>
</dbReference>
<dbReference type="PRINTS" id="PR00032">
    <property type="entry name" value="HTHARAC"/>
</dbReference>
<dbReference type="GO" id="GO:0003700">
    <property type="term" value="F:DNA-binding transcription factor activity"/>
    <property type="evidence" value="ECO:0007669"/>
    <property type="project" value="InterPro"/>
</dbReference>
<dbReference type="AlphaFoldDB" id="A0A4R3YQB9"/>
<dbReference type="GO" id="GO:0043565">
    <property type="term" value="F:sequence-specific DNA binding"/>
    <property type="evidence" value="ECO:0007669"/>
    <property type="project" value="InterPro"/>
</dbReference>
<keyword evidence="2 6" id="KW-0238">DNA-binding</keyword>
<evidence type="ECO:0000256" key="4">
    <source>
        <dbReference type="SAM" id="Phobius"/>
    </source>
</evidence>
<dbReference type="InterPro" id="IPR018060">
    <property type="entry name" value="HTH_AraC"/>
</dbReference>
<dbReference type="Proteomes" id="UP000295645">
    <property type="component" value="Unassembled WGS sequence"/>
</dbReference>
<proteinExistence type="predicted"/>